<dbReference type="EC" id="2.3.1.286" evidence="1"/>
<dbReference type="Pfam" id="PF02146">
    <property type="entry name" value="SIR2"/>
    <property type="match status" value="1"/>
</dbReference>
<dbReference type="SUPFAM" id="SSF52467">
    <property type="entry name" value="DHS-like NAD/FAD-binding domain"/>
    <property type="match status" value="1"/>
</dbReference>
<dbReference type="GO" id="GO:0017136">
    <property type="term" value="F:histone deacetylase activity, NAD-dependent"/>
    <property type="evidence" value="ECO:0007669"/>
    <property type="project" value="TreeGrafter"/>
</dbReference>
<evidence type="ECO:0000256" key="3">
    <source>
        <dbReference type="ARBA" id="ARBA00023027"/>
    </source>
</evidence>
<keyword evidence="6" id="KW-0012">Acyltransferase</keyword>
<dbReference type="InterPro" id="IPR029035">
    <property type="entry name" value="DHS-like_NAD/FAD-binding_dom"/>
</dbReference>
<reference evidence="6 7" key="1">
    <citation type="submission" date="2024-04" db="EMBL/GenBank/DDBJ databases">
        <title>Novel genus in family Flammeovirgaceae.</title>
        <authorList>
            <person name="Nguyen T.H."/>
            <person name="Vuong T.Q."/>
            <person name="Le H."/>
            <person name="Kim S.-G."/>
        </authorList>
    </citation>
    <scope>NUCLEOTIDE SEQUENCE [LARGE SCALE GENOMIC DNA]</scope>
    <source>
        <strain evidence="6 7">JCM 23209</strain>
    </source>
</reference>
<dbReference type="GO" id="GO:0070403">
    <property type="term" value="F:NAD+ binding"/>
    <property type="evidence" value="ECO:0007669"/>
    <property type="project" value="InterPro"/>
</dbReference>
<accession>A0AAW9S0U4</accession>
<dbReference type="EMBL" id="JBDKWZ010000006">
    <property type="protein sequence ID" value="MEN7548800.1"/>
    <property type="molecule type" value="Genomic_DNA"/>
</dbReference>
<dbReference type="InterPro" id="IPR050134">
    <property type="entry name" value="NAD-dep_sirtuin_deacylases"/>
</dbReference>
<dbReference type="InterPro" id="IPR026590">
    <property type="entry name" value="Ssirtuin_cat_dom"/>
</dbReference>
<dbReference type="PANTHER" id="PTHR11085:SF10">
    <property type="entry name" value="NAD-DEPENDENT PROTEIN DEACYLASE SIRTUIN-5, MITOCHONDRIAL-RELATED"/>
    <property type="match status" value="1"/>
</dbReference>
<evidence type="ECO:0000259" key="5">
    <source>
        <dbReference type="PROSITE" id="PS50305"/>
    </source>
</evidence>
<comment type="caution">
    <text evidence="4">Lacks conserved residue(s) required for the propagation of feature annotation.</text>
</comment>
<feature type="domain" description="Deacetylase sirtuin-type" evidence="5">
    <location>
        <begin position="1"/>
        <end position="275"/>
    </location>
</feature>
<dbReference type="InterPro" id="IPR026591">
    <property type="entry name" value="Sirtuin_cat_small_dom_sf"/>
</dbReference>
<evidence type="ECO:0000313" key="6">
    <source>
        <dbReference type="EMBL" id="MEN7548800.1"/>
    </source>
</evidence>
<comment type="caution">
    <text evidence="6">The sequence shown here is derived from an EMBL/GenBank/DDBJ whole genome shotgun (WGS) entry which is preliminary data.</text>
</comment>
<dbReference type="PANTHER" id="PTHR11085">
    <property type="entry name" value="NAD-DEPENDENT PROTEIN DEACYLASE SIRTUIN-5, MITOCHONDRIAL-RELATED"/>
    <property type="match status" value="1"/>
</dbReference>
<keyword evidence="7" id="KW-1185">Reference proteome</keyword>
<protein>
    <recommendedName>
        <fullName evidence="1">protein acetyllysine N-acetyltransferase</fullName>
        <ecNumber evidence="1">2.3.1.286</ecNumber>
    </recommendedName>
</protein>
<organism evidence="6 7">
    <name type="scientific">Rapidithrix thailandica</name>
    <dbReference type="NCBI Taxonomy" id="413964"/>
    <lineage>
        <taxon>Bacteria</taxon>
        <taxon>Pseudomonadati</taxon>
        <taxon>Bacteroidota</taxon>
        <taxon>Cytophagia</taxon>
        <taxon>Cytophagales</taxon>
        <taxon>Flammeovirgaceae</taxon>
        <taxon>Rapidithrix</taxon>
    </lineage>
</organism>
<gene>
    <name evidence="6" type="ORF">AAG747_12840</name>
</gene>
<keyword evidence="2 6" id="KW-0808">Transferase</keyword>
<dbReference type="Gene3D" id="3.30.1600.10">
    <property type="entry name" value="SIR2/SIRT2 'Small Domain"/>
    <property type="match status" value="1"/>
</dbReference>
<dbReference type="AlphaFoldDB" id="A0AAW9S0U4"/>
<proteinExistence type="predicted"/>
<sequence length="285" mass="32881">MLSKELTYLLEKFLQGDRQLMVLTGAGVSAESGIPTYRGVEGYWTKGSRNYKPEEIGTLRFFQKKPEEVWKFALYRRTICKRAQPNLGHTSIAKLENIFRDRFTLITQNVDGLHLKAGNSDHRTYQIHGDIDHIRCSLNCTRTLYEFPQEIGEKKQGEGLTGAEWELLRCPECDAICRPNVLWFDEFYNERYYRSESALKIAGKTGLLLIVGTMGTTNLPNQIFDTVRFKQGIVVDINLEDNLFSEEIRDSRTGFLLRGKSSELLPQLVDEIRKLRGWQPFEESI</sequence>
<name>A0AAW9S0U4_9BACT</name>
<dbReference type="RefSeq" id="WP_346821576.1">
    <property type="nucleotide sequence ID" value="NZ_JBDKWZ010000006.1"/>
</dbReference>
<keyword evidence="3" id="KW-0520">NAD</keyword>
<evidence type="ECO:0000256" key="2">
    <source>
        <dbReference type="ARBA" id="ARBA00022679"/>
    </source>
</evidence>
<evidence type="ECO:0000256" key="1">
    <source>
        <dbReference type="ARBA" id="ARBA00012928"/>
    </source>
</evidence>
<dbReference type="InterPro" id="IPR003000">
    <property type="entry name" value="Sirtuin"/>
</dbReference>
<evidence type="ECO:0000256" key="4">
    <source>
        <dbReference type="PROSITE-ProRule" id="PRU00236"/>
    </source>
</evidence>
<dbReference type="Gene3D" id="3.40.50.1220">
    <property type="entry name" value="TPP-binding domain"/>
    <property type="match status" value="1"/>
</dbReference>
<dbReference type="PROSITE" id="PS50305">
    <property type="entry name" value="SIRTUIN"/>
    <property type="match status" value="1"/>
</dbReference>
<evidence type="ECO:0000313" key="7">
    <source>
        <dbReference type="Proteomes" id="UP001403385"/>
    </source>
</evidence>
<dbReference type="Proteomes" id="UP001403385">
    <property type="component" value="Unassembled WGS sequence"/>
</dbReference>